<dbReference type="Gene3D" id="3.40.50.300">
    <property type="entry name" value="P-loop containing nucleotide triphosphate hydrolases"/>
    <property type="match status" value="1"/>
</dbReference>
<organism evidence="3 4">
    <name type="scientific">Chrysochromulina tobinii</name>
    <dbReference type="NCBI Taxonomy" id="1460289"/>
    <lineage>
        <taxon>Eukaryota</taxon>
        <taxon>Haptista</taxon>
        <taxon>Haptophyta</taxon>
        <taxon>Prymnesiophyceae</taxon>
        <taxon>Prymnesiales</taxon>
        <taxon>Chrysochromulinaceae</taxon>
        <taxon>Chrysochromulina</taxon>
    </lineage>
</organism>
<comment type="caution">
    <text evidence="3">The sequence shown here is derived from an EMBL/GenBank/DDBJ whole genome shotgun (WGS) entry which is preliminary data.</text>
</comment>
<proteinExistence type="predicted"/>
<keyword evidence="3" id="KW-0436">Ligase</keyword>
<name>A0A0M0JKC2_9EUKA</name>
<dbReference type="SUPFAM" id="SSF52540">
    <property type="entry name" value="P-loop containing nucleoside triphosphate hydrolases"/>
    <property type="match status" value="1"/>
</dbReference>
<keyword evidence="4" id="KW-1185">Reference proteome</keyword>
<dbReference type="EMBL" id="JWZX01002815">
    <property type="protein sequence ID" value="KOO26708.1"/>
    <property type="molecule type" value="Genomic_DNA"/>
</dbReference>
<gene>
    <name evidence="3" type="ORF">Ctob_008674</name>
</gene>
<dbReference type="Pfam" id="PF09414">
    <property type="entry name" value="RNA_ligase"/>
    <property type="match status" value="1"/>
</dbReference>
<dbReference type="Gene3D" id="3.30.470.30">
    <property type="entry name" value="DNA ligase/mRNA capping enzyme"/>
    <property type="match status" value="1"/>
</dbReference>
<dbReference type="Proteomes" id="UP000037460">
    <property type="component" value="Unassembled WGS sequence"/>
</dbReference>
<dbReference type="SUPFAM" id="SSF56091">
    <property type="entry name" value="DNA ligase/mRNA capping enzyme, catalytic domain"/>
    <property type="match status" value="1"/>
</dbReference>
<evidence type="ECO:0000256" key="1">
    <source>
        <dbReference type="SAM" id="MobiDB-lite"/>
    </source>
</evidence>
<reference evidence="4" key="1">
    <citation type="journal article" date="2015" name="PLoS Genet.">
        <title>Genome Sequence and Transcriptome Analyses of Chrysochromulina tobin: Metabolic Tools for Enhanced Algal Fitness in the Prominent Order Prymnesiales (Haptophyceae).</title>
        <authorList>
            <person name="Hovde B.T."/>
            <person name="Deodato C.R."/>
            <person name="Hunsperger H.M."/>
            <person name="Ryken S.A."/>
            <person name="Yost W."/>
            <person name="Jha R.K."/>
            <person name="Patterson J."/>
            <person name="Monnat R.J. Jr."/>
            <person name="Barlow S.B."/>
            <person name="Starkenburg S.R."/>
            <person name="Cattolico R.A."/>
        </authorList>
    </citation>
    <scope>NUCLEOTIDE SEQUENCE</scope>
    <source>
        <strain evidence="4">CCMP291</strain>
    </source>
</reference>
<evidence type="ECO:0000259" key="2">
    <source>
        <dbReference type="Pfam" id="PF09414"/>
    </source>
</evidence>
<dbReference type="Pfam" id="PF13671">
    <property type="entry name" value="AAA_33"/>
    <property type="match status" value="1"/>
</dbReference>
<accession>A0A0M0JKC2</accession>
<dbReference type="InterPro" id="IPR052732">
    <property type="entry name" value="Cell-binding_unc_protein"/>
</dbReference>
<dbReference type="GO" id="GO:0016874">
    <property type="term" value="F:ligase activity"/>
    <property type="evidence" value="ECO:0007669"/>
    <property type="project" value="UniProtKB-KW"/>
</dbReference>
<evidence type="ECO:0000313" key="4">
    <source>
        <dbReference type="Proteomes" id="UP000037460"/>
    </source>
</evidence>
<dbReference type="OrthoDB" id="19045at2759"/>
<feature type="domain" description="RNA ligase" evidence="2">
    <location>
        <begin position="254"/>
        <end position="407"/>
    </location>
</feature>
<evidence type="ECO:0000313" key="3">
    <source>
        <dbReference type="EMBL" id="KOO26708.1"/>
    </source>
</evidence>
<sequence length="471" mass="50693">MTTTTTTAADETAATHTAPATAPSRAPFAAHVATAATAAAASHGVKRGGGGARRPSFVVLVGLPGAGKSTFARALSQGGEWEVISQDALGSKGAVESAVVNAIKAGKRVLVDRCNVRVADRKRILDIGMIEPSDAVAVHLTTAPEACVQRVAARTDHPTIPYGHGRSAVASMAKALERPTLAEGFAAVHTLDNDVQVRALLRSWGGCEPEPVVPELAKFPRTHHVLNTGGSAVTRDDLVMSGTDARRFHDGSVTVVAEEKVDGANLGFSLTKDYEVRCQNRAHFVTSASHAQWRSLDAWLEEHSWALCQLLEPEVEVLFGEWCALQHSVPYSRLPGPFIAFDIYNKRTRTFASVAERNRRLRGLGIPIVRQIARRRFHSAHELLALLDEHSAYGDGLVEGAYLRIDAPADEGGTTNCVRGKIVRPDFIQGCADGHWLSKEPIKNGIRPEQWDEPAEEEEAVEDEAGTVISL</sequence>
<protein>
    <submittedName>
        <fullName evidence="3">ATP dependent DNA ligase</fullName>
    </submittedName>
</protein>
<dbReference type="AlphaFoldDB" id="A0A0M0JKC2"/>
<dbReference type="PANTHER" id="PTHR43883:SF1">
    <property type="entry name" value="GLUCONOKINASE"/>
    <property type="match status" value="1"/>
</dbReference>
<dbReference type="InterPro" id="IPR021122">
    <property type="entry name" value="RNA_ligase_dom_REL/Rnl2"/>
</dbReference>
<dbReference type="InterPro" id="IPR027417">
    <property type="entry name" value="P-loop_NTPase"/>
</dbReference>
<feature type="region of interest" description="Disordered" evidence="1">
    <location>
        <begin position="448"/>
        <end position="471"/>
    </location>
</feature>
<feature type="compositionally biased region" description="Acidic residues" evidence="1">
    <location>
        <begin position="451"/>
        <end position="465"/>
    </location>
</feature>
<feature type="region of interest" description="Disordered" evidence="1">
    <location>
        <begin position="1"/>
        <end position="23"/>
    </location>
</feature>
<dbReference type="PANTHER" id="PTHR43883">
    <property type="entry name" value="SLR0207 PROTEIN"/>
    <property type="match status" value="1"/>
</dbReference>